<reference evidence="1" key="2">
    <citation type="journal article" date="2023" name="Int. J. Mol. Sci.">
        <title>De Novo Assembly and Annotation of 11 Diverse Shrub Willow (Salix) Genomes Reveals Novel Gene Organization in Sex-Linked Regions.</title>
        <authorList>
            <person name="Hyden B."/>
            <person name="Feng K."/>
            <person name="Yates T.B."/>
            <person name="Jawdy S."/>
            <person name="Cereghino C."/>
            <person name="Smart L.B."/>
            <person name="Muchero W."/>
        </authorList>
    </citation>
    <scope>NUCLEOTIDE SEQUENCE</scope>
    <source>
        <tissue evidence="1">Shoot tip</tissue>
    </source>
</reference>
<dbReference type="EMBL" id="JAPFFK010000016">
    <property type="protein sequence ID" value="KAJ6705691.1"/>
    <property type="molecule type" value="Genomic_DNA"/>
</dbReference>
<comment type="caution">
    <text evidence="1">The sequence shown here is derived from an EMBL/GenBank/DDBJ whole genome shotgun (WGS) entry which is preliminary data.</text>
</comment>
<accession>A0A9Q0QFG5</accession>
<proteinExistence type="predicted"/>
<name>A0A9Q0QFG5_SALPP</name>
<gene>
    <name evidence="1" type="ORF">OIU79_010381</name>
</gene>
<reference evidence="1" key="1">
    <citation type="submission" date="2022-11" db="EMBL/GenBank/DDBJ databases">
        <authorList>
            <person name="Hyden B.L."/>
            <person name="Feng K."/>
            <person name="Yates T."/>
            <person name="Jawdy S."/>
            <person name="Smart L.B."/>
            <person name="Muchero W."/>
        </authorList>
    </citation>
    <scope>NUCLEOTIDE SEQUENCE</scope>
    <source>
        <tissue evidence="1">Shoot tip</tissue>
    </source>
</reference>
<keyword evidence="2" id="KW-1185">Reference proteome</keyword>
<protein>
    <submittedName>
        <fullName evidence="1">Uncharacterized protein</fullName>
    </submittedName>
</protein>
<sequence>MESLKKGSGEKSNATNFDIMGSDGTHELYMESCKRALHGMIWFAPHMKRFSAISSGFSCRTSNLTAQSSPSLFQQSSITCKKSDGLDAIYQQDQPNQCGPPHLVDIKAPFMHCRHPHFPYCLLRLLFPGNKRDFLGQVDLLMSRESIYGTPHVPFARSNGTKS</sequence>
<evidence type="ECO:0000313" key="1">
    <source>
        <dbReference type="EMBL" id="KAJ6705691.1"/>
    </source>
</evidence>
<dbReference type="OrthoDB" id="10338051at2759"/>
<evidence type="ECO:0000313" key="2">
    <source>
        <dbReference type="Proteomes" id="UP001151532"/>
    </source>
</evidence>
<dbReference type="AlphaFoldDB" id="A0A9Q0QFG5"/>
<dbReference type="Proteomes" id="UP001151532">
    <property type="component" value="Chromosome 3"/>
</dbReference>
<organism evidence="1 2">
    <name type="scientific">Salix purpurea</name>
    <name type="common">Purple osier willow</name>
    <dbReference type="NCBI Taxonomy" id="77065"/>
    <lineage>
        <taxon>Eukaryota</taxon>
        <taxon>Viridiplantae</taxon>
        <taxon>Streptophyta</taxon>
        <taxon>Embryophyta</taxon>
        <taxon>Tracheophyta</taxon>
        <taxon>Spermatophyta</taxon>
        <taxon>Magnoliopsida</taxon>
        <taxon>eudicotyledons</taxon>
        <taxon>Gunneridae</taxon>
        <taxon>Pentapetalae</taxon>
        <taxon>rosids</taxon>
        <taxon>fabids</taxon>
        <taxon>Malpighiales</taxon>
        <taxon>Salicaceae</taxon>
        <taxon>Saliceae</taxon>
        <taxon>Salix</taxon>
    </lineage>
</organism>